<dbReference type="GO" id="GO:0006508">
    <property type="term" value="P:proteolysis"/>
    <property type="evidence" value="ECO:0007669"/>
    <property type="project" value="UniProtKB-KW"/>
</dbReference>
<evidence type="ECO:0000256" key="3">
    <source>
        <dbReference type="ARBA" id="ARBA00022729"/>
    </source>
</evidence>
<sequence>MKKTLKSFCFAGICALMAITGEARTLSPHELITLPRPGGVATAPSGKRAVFAQSQYNTTADKSTKNLHVVDLENSKIDTVTAASLDYQQDDAFFLDDDHIAFYQTGTDLDVGQLYVLNIRKSDAKPYQLTKFPVDVSNFKFYAESKLLAFSAAVYQDGTLEGARAEDEKIQKEKKDSALVYDSLMVRHWDHFTSAKKNNIFIIKLDVHDGKYQVNGSPKNLLKGGDLESPVLPFGDAANFDISPDGTQLAFVSKIPGPEGAWETSQHVYLVSTEGDSEPVAINHDIPAAANNPVFAPDGTLAYFQMLEPKYEADRNRIVLYNGETRTYLAENWDRSPSSLVFSKDSKTIYVTAEEHGHTKIFSIERETGNVKTLTEKHTASSLSVLNGKLVFSLASMNHPNIVSSIDLESGELKTYGVTNELAVLMKGLDMPTPEEFWFNGSLNATVHGWIIKPADFDSSKKYPVAFLIHGGPQGSWGSSWSTRWNPQIYAAAGYVTVAINPHGSTGYGQGFCDAIRNNWGSYPYFDLDKGLSYVIENFDFVDADNVFGLGASYGGYMINWINGHSKRFKALVNHDGMFSTINSFYTTDELYFPEREFGGVPFSPFHRLAYERWSPSNYVANWKTPTLVIHGARDYRLVDGEGLATFTALQRQGVPSKLVYFPDENHWVLKPANSLKWHKEVLDWLARWKNSPAPLAKENDLNTKDSASVRIDIEQLVKGIHSNLNGPRLELQE</sequence>
<dbReference type="Gene3D" id="2.120.10.30">
    <property type="entry name" value="TolB, C-terminal domain"/>
    <property type="match status" value="2"/>
</dbReference>
<dbReference type="SUPFAM" id="SSF82171">
    <property type="entry name" value="DPP6 N-terminal domain-like"/>
    <property type="match status" value="1"/>
</dbReference>
<dbReference type="Pfam" id="PF00326">
    <property type="entry name" value="Peptidase_S9"/>
    <property type="match status" value="1"/>
</dbReference>
<dbReference type="Pfam" id="PF07676">
    <property type="entry name" value="PD40"/>
    <property type="match status" value="1"/>
</dbReference>
<evidence type="ECO:0000313" key="9">
    <source>
        <dbReference type="EMBL" id="KAG2171848.1"/>
    </source>
</evidence>
<dbReference type="InterPro" id="IPR029058">
    <property type="entry name" value="AB_hydrolase_fold"/>
</dbReference>
<comment type="similarity">
    <text evidence="1">Belongs to the peptidase S9C family.</text>
</comment>
<dbReference type="EMBL" id="JAEPRA010000032">
    <property type="protein sequence ID" value="KAG2171848.1"/>
    <property type="molecule type" value="Genomic_DNA"/>
</dbReference>
<keyword evidence="2" id="KW-0645">Protease</keyword>
<feature type="domain" description="Peptidase S9 prolyl oligopeptidase catalytic" evidence="8">
    <location>
        <begin position="481"/>
        <end position="689"/>
    </location>
</feature>
<dbReference type="InterPro" id="IPR001375">
    <property type="entry name" value="Peptidase_S9_cat"/>
</dbReference>
<gene>
    <name evidence="9" type="ORF">INT44_002496</name>
</gene>
<dbReference type="SUPFAM" id="SSF53474">
    <property type="entry name" value="alpha/beta-Hydrolases"/>
    <property type="match status" value="1"/>
</dbReference>
<protein>
    <recommendedName>
        <fullName evidence="6">Dipeptidyl-peptidase V</fullName>
    </recommendedName>
</protein>
<dbReference type="InterPro" id="IPR011042">
    <property type="entry name" value="6-blade_b-propeller_TolB-like"/>
</dbReference>
<keyword evidence="10" id="KW-1185">Reference proteome</keyword>
<evidence type="ECO:0000256" key="5">
    <source>
        <dbReference type="ARBA" id="ARBA00022825"/>
    </source>
</evidence>
<dbReference type="PANTHER" id="PTHR42776:SF13">
    <property type="entry name" value="DIPEPTIDYL-PEPTIDASE 5"/>
    <property type="match status" value="1"/>
</dbReference>
<comment type="caution">
    <text evidence="9">The sequence shown here is derived from an EMBL/GenBank/DDBJ whole genome shotgun (WGS) entry which is preliminary data.</text>
</comment>
<accession>A0A8H7U9L1</accession>
<evidence type="ECO:0000256" key="7">
    <source>
        <dbReference type="SAM" id="SignalP"/>
    </source>
</evidence>
<evidence type="ECO:0000259" key="8">
    <source>
        <dbReference type="Pfam" id="PF00326"/>
    </source>
</evidence>
<evidence type="ECO:0000313" key="10">
    <source>
        <dbReference type="Proteomes" id="UP000612746"/>
    </source>
</evidence>
<proteinExistence type="inferred from homology"/>
<dbReference type="GO" id="GO:0004252">
    <property type="term" value="F:serine-type endopeptidase activity"/>
    <property type="evidence" value="ECO:0007669"/>
    <property type="project" value="TreeGrafter"/>
</dbReference>
<name>A0A8H7U9L1_9FUNG</name>
<evidence type="ECO:0000256" key="6">
    <source>
        <dbReference type="ARBA" id="ARBA00032829"/>
    </source>
</evidence>
<feature type="signal peptide" evidence="7">
    <location>
        <begin position="1"/>
        <end position="23"/>
    </location>
</feature>
<keyword evidence="5" id="KW-0720">Serine protease</keyword>
<feature type="chain" id="PRO_5034938202" description="Dipeptidyl-peptidase V" evidence="7">
    <location>
        <begin position="24"/>
        <end position="734"/>
    </location>
</feature>
<organism evidence="9 10">
    <name type="scientific">Umbelopsis vinacea</name>
    <dbReference type="NCBI Taxonomy" id="44442"/>
    <lineage>
        <taxon>Eukaryota</taxon>
        <taxon>Fungi</taxon>
        <taxon>Fungi incertae sedis</taxon>
        <taxon>Mucoromycota</taxon>
        <taxon>Mucoromycotina</taxon>
        <taxon>Umbelopsidomycetes</taxon>
        <taxon>Umbelopsidales</taxon>
        <taxon>Umbelopsidaceae</taxon>
        <taxon>Umbelopsis</taxon>
    </lineage>
</organism>
<dbReference type="PANTHER" id="PTHR42776">
    <property type="entry name" value="SERINE PEPTIDASE S9 FAMILY MEMBER"/>
    <property type="match status" value="1"/>
</dbReference>
<keyword evidence="3 7" id="KW-0732">Signal</keyword>
<dbReference type="AlphaFoldDB" id="A0A8H7U9L1"/>
<dbReference type="FunFam" id="3.40.50.1820:FF:000028">
    <property type="entry name" value="S9 family peptidase"/>
    <property type="match status" value="1"/>
</dbReference>
<dbReference type="OrthoDB" id="416344at2759"/>
<evidence type="ECO:0000256" key="1">
    <source>
        <dbReference type="ARBA" id="ARBA00010040"/>
    </source>
</evidence>
<reference evidence="9" key="1">
    <citation type="submission" date="2020-12" db="EMBL/GenBank/DDBJ databases">
        <title>Metabolic potential, ecology and presence of endohyphal bacteria is reflected in genomic diversity of Mucoromycotina.</title>
        <authorList>
            <person name="Muszewska A."/>
            <person name="Okrasinska A."/>
            <person name="Steczkiewicz K."/>
            <person name="Drgas O."/>
            <person name="Orlowska M."/>
            <person name="Perlinska-Lenart U."/>
            <person name="Aleksandrzak-Piekarczyk T."/>
            <person name="Szatraj K."/>
            <person name="Zielenkiewicz U."/>
            <person name="Pilsyk S."/>
            <person name="Malc E."/>
            <person name="Mieczkowski P."/>
            <person name="Kruszewska J.S."/>
            <person name="Biernat P."/>
            <person name="Pawlowska J."/>
        </authorList>
    </citation>
    <scope>NUCLEOTIDE SEQUENCE</scope>
    <source>
        <strain evidence="9">WA0000051536</strain>
    </source>
</reference>
<keyword evidence="4" id="KW-0378">Hydrolase</keyword>
<evidence type="ECO:0000256" key="2">
    <source>
        <dbReference type="ARBA" id="ARBA00022670"/>
    </source>
</evidence>
<evidence type="ECO:0000256" key="4">
    <source>
        <dbReference type="ARBA" id="ARBA00022801"/>
    </source>
</evidence>
<dbReference type="InterPro" id="IPR011659">
    <property type="entry name" value="WD40"/>
</dbReference>
<dbReference type="Gene3D" id="3.40.50.1820">
    <property type="entry name" value="alpha/beta hydrolase"/>
    <property type="match status" value="1"/>
</dbReference>
<dbReference type="Proteomes" id="UP000612746">
    <property type="component" value="Unassembled WGS sequence"/>
</dbReference>